<dbReference type="CDD" id="cd00070">
    <property type="entry name" value="GLECT"/>
    <property type="match status" value="1"/>
</dbReference>
<evidence type="ECO:0000313" key="6">
    <source>
        <dbReference type="Ensembl" id="ENSFHEP00000004761.1"/>
    </source>
</evidence>
<dbReference type="SUPFAM" id="SSF49899">
    <property type="entry name" value="Concanavalin A-like lectins/glucanases"/>
    <property type="match status" value="1"/>
</dbReference>
<dbReference type="InterPro" id="IPR001079">
    <property type="entry name" value="Galectin_CRD"/>
</dbReference>
<dbReference type="Proteomes" id="UP000265000">
    <property type="component" value="Unplaced"/>
</dbReference>
<dbReference type="RefSeq" id="XP_012708926.1">
    <property type="nucleotide sequence ID" value="XM_012853472.3"/>
</dbReference>
<dbReference type="InterPro" id="IPR044156">
    <property type="entry name" value="Galectin-like"/>
</dbReference>
<reference evidence="6" key="2">
    <citation type="submission" date="2025-09" db="UniProtKB">
        <authorList>
            <consortium name="Ensembl"/>
        </authorList>
    </citation>
    <scope>IDENTIFICATION</scope>
</reference>
<evidence type="ECO:0000256" key="2">
    <source>
        <dbReference type="ARBA" id="ARBA00022734"/>
    </source>
</evidence>
<protein>
    <recommendedName>
        <fullName evidence="3">Galectin</fullName>
    </recommendedName>
</protein>
<dbReference type="Ensembl" id="ENSFHET00000008295.1">
    <property type="protein sequence ID" value="ENSFHEP00000004761.1"/>
    <property type="gene ID" value="ENSFHEG00000005679.1"/>
</dbReference>
<dbReference type="SMART" id="SM00908">
    <property type="entry name" value="Gal-bind_lectin"/>
    <property type="match status" value="1"/>
</dbReference>
<dbReference type="OrthoDB" id="9857238at2759"/>
<accession>A0A3Q2NYW3</accession>
<evidence type="ECO:0000256" key="3">
    <source>
        <dbReference type="RuleBase" id="RU102079"/>
    </source>
</evidence>
<dbReference type="PANTHER" id="PTHR11346:SF98">
    <property type="entry name" value="GALECTIN-RELATED PROTEIN"/>
    <property type="match status" value="1"/>
</dbReference>
<dbReference type="PANTHER" id="PTHR11346">
    <property type="entry name" value="GALECTIN"/>
    <property type="match status" value="1"/>
</dbReference>
<reference evidence="6" key="1">
    <citation type="submission" date="2025-08" db="UniProtKB">
        <authorList>
            <consortium name="Ensembl"/>
        </authorList>
    </citation>
    <scope>IDENTIFICATION</scope>
</reference>
<keyword evidence="7" id="KW-1185">Reference proteome</keyword>
<dbReference type="Gene3D" id="2.60.120.200">
    <property type="match status" value="1"/>
</dbReference>
<dbReference type="GeneTree" id="ENSGT00940000155337"/>
<dbReference type="FunFam" id="2.60.120.200:FF:000046">
    <property type="entry name" value="Galectin"/>
    <property type="match status" value="1"/>
</dbReference>
<feature type="domain" description="Galectin" evidence="5">
    <location>
        <begin position="47"/>
        <end position="181"/>
    </location>
</feature>
<feature type="region of interest" description="Disordered" evidence="4">
    <location>
        <begin position="1"/>
        <end position="35"/>
    </location>
</feature>
<dbReference type="SMART" id="SM00276">
    <property type="entry name" value="GLECT"/>
    <property type="match status" value="1"/>
</dbReference>
<keyword evidence="2 3" id="KW-0430">Lectin</keyword>
<evidence type="ECO:0000259" key="5">
    <source>
        <dbReference type="PROSITE" id="PS51304"/>
    </source>
</evidence>
<sequence>MKMAESHGLTAQGRKRWSLPQRQETDQNKLGSRCLDGESDRTLTVPFRGQISGGLQPGKKVIVVGVVDPRPDRFYIALTCGRGTSREPPPNVALELCVRFKDRQVLRRACMSGSWGEVERTVPFFPFIKDQPFKIEIHCEQSRFRVFVDGQKLFDFHHRVLPLRDIDTLWIKGSINITKLA</sequence>
<evidence type="ECO:0000256" key="4">
    <source>
        <dbReference type="SAM" id="MobiDB-lite"/>
    </source>
</evidence>
<proteinExistence type="predicted"/>
<evidence type="ECO:0000313" key="7">
    <source>
        <dbReference type="Proteomes" id="UP000265000"/>
    </source>
</evidence>
<dbReference type="AlphaFoldDB" id="A0A3Q2NYW3"/>
<dbReference type="GO" id="GO:0030246">
    <property type="term" value="F:carbohydrate binding"/>
    <property type="evidence" value="ECO:0007669"/>
    <property type="project" value="UniProtKB-UniRule"/>
</dbReference>
<dbReference type="Pfam" id="PF00337">
    <property type="entry name" value="Gal-bind_lectin"/>
    <property type="match status" value="1"/>
</dbReference>
<name>A0A3Q2NYW3_FUNHE</name>
<dbReference type="GeneID" id="105918395"/>
<dbReference type="PROSITE" id="PS51304">
    <property type="entry name" value="GALECTIN"/>
    <property type="match status" value="1"/>
</dbReference>
<evidence type="ECO:0000256" key="1">
    <source>
        <dbReference type="ARBA" id="ARBA00003397"/>
    </source>
</evidence>
<organism evidence="6 7">
    <name type="scientific">Fundulus heteroclitus</name>
    <name type="common">Killifish</name>
    <name type="synonym">Mummichog</name>
    <dbReference type="NCBI Taxonomy" id="8078"/>
    <lineage>
        <taxon>Eukaryota</taxon>
        <taxon>Metazoa</taxon>
        <taxon>Chordata</taxon>
        <taxon>Craniata</taxon>
        <taxon>Vertebrata</taxon>
        <taxon>Euteleostomi</taxon>
        <taxon>Actinopterygii</taxon>
        <taxon>Neopterygii</taxon>
        <taxon>Teleostei</taxon>
        <taxon>Neoteleostei</taxon>
        <taxon>Acanthomorphata</taxon>
        <taxon>Ovalentaria</taxon>
        <taxon>Atherinomorphae</taxon>
        <taxon>Cyprinodontiformes</taxon>
        <taxon>Fundulidae</taxon>
        <taxon>Fundulus</taxon>
    </lineage>
</organism>
<dbReference type="InterPro" id="IPR013320">
    <property type="entry name" value="ConA-like_dom_sf"/>
</dbReference>
<comment type="function">
    <text evidence="1">Does not bind lactose, and may not bind carbohydrates.</text>
</comment>